<protein>
    <recommendedName>
        <fullName evidence="2">START domain-containing protein</fullName>
    </recommendedName>
</protein>
<sequence length="224" mass="24958">MKKMLKVALLLSTLTLVSSVYAEATPQKLSIDRDGVKVWTYKEDGNPTMNFRATTVLDSTLVGAVAVVMDTDHSSEWAPYTGKALILDRNDQAGTFILRMDLDFPFPLKDRDVVISGRLSQAPDGVVTIKNDVTTDGRAPVRDKFIRIDHYQGLWQFKPLPKTASGKPQVEVTVSGYADPNGMLPKSIVNLFVQEQPFEMLRNMKNYVKAAKYQQATVVGVKEF</sequence>
<dbReference type="InterPro" id="IPR051213">
    <property type="entry name" value="START_lipid_transfer"/>
</dbReference>
<reference evidence="3 4" key="1">
    <citation type="submission" date="2018-07" db="EMBL/GenBank/DDBJ databases">
        <title>Genome sequencing of Moraxellaceae gen. HYN0046.</title>
        <authorList>
            <person name="Kim M."/>
            <person name="Yi H."/>
        </authorList>
    </citation>
    <scope>NUCLEOTIDE SEQUENCE [LARGE SCALE GENOMIC DNA]</scope>
    <source>
        <strain evidence="3 4">HYN0046</strain>
    </source>
</reference>
<dbReference type="Gene3D" id="3.30.530.20">
    <property type="match status" value="1"/>
</dbReference>
<accession>A0A345P8S4</accession>
<dbReference type="Proteomes" id="UP000253940">
    <property type="component" value="Chromosome"/>
</dbReference>
<name>A0A345P8S4_9GAMM</name>
<dbReference type="InterPro" id="IPR023393">
    <property type="entry name" value="START-like_dom_sf"/>
</dbReference>
<dbReference type="PANTHER" id="PTHR19308:SF14">
    <property type="entry name" value="START DOMAIN-CONTAINING PROTEIN"/>
    <property type="match status" value="1"/>
</dbReference>
<dbReference type="PANTHER" id="PTHR19308">
    <property type="entry name" value="PHOSPHATIDYLCHOLINE TRANSFER PROTEIN"/>
    <property type="match status" value="1"/>
</dbReference>
<keyword evidence="4" id="KW-1185">Reference proteome</keyword>
<evidence type="ECO:0000256" key="1">
    <source>
        <dbReference type="SAM" id="SignalP"/>
    </source>
</evidence>
<feature type="chain" id="PRO_5016980695" description="START domain-containing protein" evidence="1">
    <location>
        <begin position="23"/>
        <end position="224"/>
    </location>
</feature>
<dbReference type="SUPFAM" id="SSF55961">
    <property type="entry name" value="Bet v1-like"/>
    <property type="match status" value="1"/>
</dbReference>
<feature type="domain" description="START" evidence="2">
    <location>
        <begin position="51"/>
        <end position="213"/>
    </location>
</feature>
<feature type="signal peptide" evidence="1">
    <location>
        <begin position="1"/>
        <end position="22"/>
    </location>
</feature>
<evidence type="ECO:0000313" key="4">
    <source>
        <dbReference type="Proteomes" id="UP000253940"/>
    </source>
</evidence>
<keyword evidence="1" id="KW-0732">Signal</keyword>
<proteinExistence type="predicted"/>
<dbReference type="GO" id="GO:0005737">
    <property type="term" value="C:cytoplasm"/>
    <property type="evidence" value="ECO:0007669"/>
    <property type="project" value="UniProtKB-ARBA"/>
</dbReference>
<dbReference type="InterPro" id="IPR002913">
    <property type="entry name" value="START_lipid-bd_dom"/>
</dbReference>
<dbReference type="RefSeq" id="WP_114899791.1">
    <property type="nucleotide sequence ID" value="NZ_CP031222.1"/>
</dbReference>
<evidence type="ECO:0000313" key="3">
    <source>
        <dbReference type="EMBL" id="AXI03683.1"/>
    </source>
</evidence>
<dbReference type="KEGG" id="mbah:HYN46_13100"/>
<dbReference type="PROSITE" id="PS50848">
    <property type="entry name" value="START"/>
    <property type="match status" value="1"/>
</dbReference>
<dbReference type="InterPro" id="IPR028347">
    <property type="entry name" value="START_dom_prot"/>
</dbReference>
<dbReference type="PIRSF" id="PIRSF039033">
    <property type="entry name" value="START_dom"/>
    <property type="match status" value="1"/>
</dbReference>
<gene>
    <name evidence="3" type="ORF">HYN46_13100</name>
</gene>
<dbReference type="OrthoDB" id="5734556at2"/>
<evidence type="ECO:0000259" key="2">
    <source>
        <dbReference type="PROSITE" id="PS50848"/>
    </source>
</evidence>
<dbReference type="EMBL" id="CP031222">
    <property type="protein sequence ID" value="AXI03683.1"/>
    <property type="molecule type" value="Genomic_DNA"/>
</dbReference>
<organism evidence="3 4">
    <name type="scientific">Aquirhabdus parva</name>
    <dbReference type="NCBI Taxonomy" id="2283318"/>
    <lineage>
        <taxon>Bacteria</taxon>
        <taxon>Pseudomonadati</taxon>
        <taxon>Pseudomonadota</taxon>
        <taxon>Gammaproteobacteria</taxon>
        <taxon>Moraxellales</taxon>
        <taxon>Moraxellaceae</taxon>
        <taxon>Aquirhabdus</taxon>
    </lineage>
</organism>
<dbReference type="Pfam" id="PF01852">
    <property type="entry name" value="START"/>
    <property type="match status" value="1"/>
</dbReference>
<dbReference type="GO" id="GO:0008289">
    <property type="term" value="F:lipid binding"/>
    <property type="evidence" value="ECO:0007669"/>
    <property type="project" value="InterPro"/>
</dbReference>
<dbReference type="AlphaFoldDB" id="A0A345P8S4"/>